<evidence type="ECO:0000313" key="2">
    <source>
        <dbReference type="EMBL" id="KAH6867281.1"/>
    </source>
</evidence>
<keyword evidence="1" id="KW-1133">Transmembrane helix</keyword>
<feature type="transmembrane region" description="Helical" evidence="1">
    <location>
        <begin position="231"/>
        <end position="247"/>
    </location>
</feature>
<keyword evidence="1" id="KW-0812">Transmembrane</keyword>
<feature type="transmembrane region" description="Helical" evidence="1">
    <location>
        <begin position="156"/>
        <end position="173"/>
    </location>
</feature>
<gene>
    <name evidence="2" type="ORF">B0T10DRAFT_53007</name>
</gene>
<feature type="transmembrane region" description="Helical" evidence="1">
    <location>
        <begin position="43"/>
        <end position="61"/>
    </location>
</feature>
<proteinExistence type="predicted"/>
<feature type="transmembrane region" description="Helical" evidence="1">
    <location>
        <begin position="126"/>
        <end position="144"/>
    </location>
</feature>
<comment type="caution">
    <text evidence="2">The sequence shown here is derived from an EMBL/GenBank/DDBJ whole genome shotgun (WGS) entry which is preliminary data.</text>
</comment>
<sequence length="384" mass="43228">MATTTTHEPVQTRDSAKFDEDLAAPLDPHVLVYHDLRDSRTRFFWFLMLTGHVSFVFWIMIGTSLSSVPLTYNAVSKDARSSDVTSRTTQTFIDLWFAGTLGAAIDAMTVVATFNTTLIRRFHYAVSQRIMLLASMLSCIGMVARDKKNAKTQYCTVALIAACAVYAIFNYILDRLEKVRYPFTSAFGWDSPSQYIRRFGRAQSTWSLALLHATVVTAFGLFLTMFTRPPWSSIAPTALIVFEWVYLSSLKTKRTPRYLLFGSPPFHASICVHWGVTPIWSSPQLSIEPSHFIILLILGRILLDVHLKTILKSRRDFGWARTEVLFSTRMLLAVCASLYALESVGVRIITYIKPIAVLVFFLVANGGFLWVACYHVAMGVDGTK</sequence>
<dbReference type="EMBL" id="JAGPYM010000112">
    <property type="protein sequence ID" value="KAH6867281.1"/>
    <property type="molecule type" value="Genomic_DNA"/>
</dbReference>
<dbReference type="Proteomes" id="UP000777438">
    <property type="component" value="Unassembled WGS sequence"/>
</dbReference>
<keyword evidence="1" id="KW-0472">Membrane</keyword>
<dbReference type="OrthoDB" id="4491990at2759"/>
<feature type="transmembrane region" description="Helical" evidence="1">
    <location>
        <begin position="355"/>
        <end position="377"/>
    </location>
</feature>
<evidence type="ECO:0000313" key="3">
    <source>
        <dbReference type="Proteomes" id="UP000777438"/>
    </source>
</evidence>
<reference evidence="2 3" key="1">
    <citation type="journal article" date="2021" name="Nat. Commun.">
        <title>Genetic determinants of endophytism in the Arabidopsis root mycobiome.</title>
        <authorList>
            <person name="Mesny F."/>
            <person name="Miyauchi S."/>
            <person name="Thiergart T."/>
            <person name="Pickel B."/>
            <person name="Atanasova L."/>
            <person name="Karlsson M."/>
            <person name="Huettel B."/>
            <person name="Barry K.W."/>
            <person name="Haridas S."/>
            <person name="Chen C."/>
            <person name="Bauer D."/>
            <person name="Andreopoulos W."/>
            <person name="Pangilinan J."/>
            <person name="LaButti K."/>
            <person name="Riley R."/>
            <person name="Lipzen A."/>
            <person name="Clum A."/>
            <person name="Drula E."/>
            <person name="Henrissat B."/>
            <person name="Kohler A."/>
            <person name="Grigoriev I.V."/>
            <person name="Martin F.M."/>
            <person name="Hacquard S."/>
        </authorList>
    </citation>
    <scope>NUCLEOTIDE SEQUENCE [LARGE SCALE GENOMIC DNA]</scope>
    <source>
        <strain evidence="2 3">MPI-CAGE-CH-0241</strain>
    </source>
</reference>
<feature type="transmembrane region" description="Helical" evidence="1">
    <location>
        <begin position="95"/>
        <end position="114"/>
    </location>
</feature>
<organism evidence="2 3">
    <name type="scientific">Thelonectria olida</name>
    <dbReference type="NCBI Taxonomy" id="1576542"/>
    <lineage>
        <taxon>Eukaryota</taxon>
        <taxon>Fungi</taxon>
        <taxon>Dikarya</taxon>
        <taxon>Ascomycota</taxon>
        <taxon>Pezizomycotina</taxon>
        <taxon>Sordariomycetes</taxon>
        <taxon>Hypocreomycetidae</taxon>
        <taxon>Hypocreales</taxon>
        <taxon>Nectriaceae</taxon>
        <taxon>Thelonectria</taxon>
    </lineage>
</organism>
<evidence type="ECO:0000256" key="1">
    <source>
        <dbReference type="SAM" id="Phobius"/>
    </source>
</evidence>
<name>A0A9P8VN32_9HYPO</name>
<keyword evidence="3" id="KW-1185">Reference proteome</keyword>
<feature type="transmembrane region" description="Helical" evidence="1">
    <location>
        <begin position="206"/>
        <end position="225"/>
    </location>
</feature>
<accession>A0A9P8VN32</accession>
<dbReference type="AlphaFoldDB" id="A0A9P8VN32"/>
<protein>
    <submittedName>
        <fullName evidence="2">Uncharacterized protein</fullName>
    </submittedName>
</protein>